<dbReference type="GO" id="GO:0016787">
    <property type="term" value="F:hydrolase activity"/>
    <property type="evidence" value="ECO:0007669"/>
    <property type="project" value="UniProtKB-KW"/>
</dbReference>
<sequence>MKKGITLGLIGLFLLTNCKDNKQVDESAFATQEERSDFVSKIDPLVQEYIDLGIFSGVVLIADHGNAIFHKAYGLADRESGKPNELGTLFDIGSMNKTFTQVVVKQLAEEGKLKLSDRLMDHVPGFEDPRVKEVTIEHLLEHRAGFGDYHGPDYFDLPLEDRTLNAIVERAKSYELLFAPGESDAYSNLGYVILGKVIEVVSGKSYFDNVRERIVEKLGLQNTYLKNFTGLEERIAKGYYFTPLGVLEENIPIQDSPNPDGGFISTTEDVRTFYHSYYYDTTLLSAATKADDPQFQFIREMPAGAAASAAGGFEGFNSVLLQVIDMDLSIIVFANMDEPVAERVGLDILSLYRGKDIQKPMLPAIQNVRIHFEEKGTEYIRQHFDSLTVNFHPTDPRDLILNNLGYAYLYGAEDPESAIKLFKLNTELFPEVANCWDSYGEALRVKGLRKEAIAAYEKALQIRPDLQSAREALLELNKSTP</sequence>
<dbReference type="Proteomes" id="UP000468443">
    <property type="component" value="Unassembled WGS sequence"/>
</dbReference>
<dbReference type="AlphaFoldDB" id="A0A6P0UFK4"/>
<evidence type="ECO:0000256" key="1">
    <source>
        <dbReference type="PROSITE-ProRule" id="PRU00339"/>
    </source>
</evidence>
<comment type="caution">
    <text evidence="3">The sequence shown here is derived from an EMBL/GenBank/DDBJ whole genome shotgun (WGS) entry which is preliminary data.</text>
</comment>
<keyword evidence="3" id="KW-0378">Hydrolase</keyword>
<dbReference type="Gene3D" id="1.25.40.10">
    <property type="entry name" value="Tetratricopeptide repeat domain"/>
    <property type="match status" value="1"/>
</dbReference>
<dbReference type="EMBL" id="JAABOP010000002">
    <property type="protein sequence ID" value="NER10669.1"/>
    <property type="molecule type" value="Genomic_DNA"/>
</dbReference>
<keyword evidence="4" id="KW-1185">Reference proteome</keyword>
<dbReference type="PROSITE" id="PS50005">
    <property type="entry name" value="TPR"/>
    <property type="match status" value="1"/>
</dbReference>
<feature type="domain" description="Beta-lactamase-related" evidence="2">
    <location>
        <begin position="44"/>
        <end position="343"/>
    </location>
</feature>
<dbReference type="SUPFAM" id="SSF56601">
    <property type="entry name" value="beta-lactamase/transpeptidase-like"/>
    <property type="match status" value="1"/>
</dbReference>
<dbReference type="Pfam" id="PF00144">
    <property type="entry name" value="Beta-lactamase"/>
    <property type="match status" value="1"/>
</dbReference>
<dbReference type="InterPro" id="IPR001466">
    <property type="entry name" value="Beta-lactam-related"/>
</dbReference>
<dbReference type="PANTHER" id="PTHR46825:SF9">
    <property type="entry name" value="BETA-LACTAMASE-RELATED DOMAIN-CONTAINING PROTEIN"/>
    <property type="match status" value="1"/>
</dbReference>
<gene>
    <name evidence="3" type="ORF">GWK09_09095</name>
</gene>
<dbReference type="Gene3D" id="3.40.710.10">
    <property type="entry name" value="DD-peptidase/beta-lactamase superfamily"/>
    <property type="match status" value="1"/>
</dbReference>
<evidence type="ECO:0000313" key="3">
    <source>
        <dbReference type="EMBL" id="NER10669.1"/>
    </source>
</evidence>
<reference evidence="3 4" key="1">
    <citation type="submission" date="2020-01" db="EMBL/GenBank/DDBJ databases">
        <title>Muriicola jejuensis KCTC 22299.</title>
        <authorList>
            <person name="Wang G."/>
        </authorList>
    </citation>
    <scope>NUCLEOTIDE SEQUENCE [LARGE SCALE GENOMIC DNA]</scope>
    <source>
        <strain evidence="3 4">KCTC 22299</strain>
    </source>
</reference>
<dbReference type="InterPro" id="IPR012338">
    <property type="entry name" value="Beta-lactam/transpept-like"/>
</dbReference>
<dbReference type="InterPro" id="IPR011990">
    <property type="entry name" value="TPR-like_helical_dom_sf"/>
</dbReference>
<evidence type="ECO:0000313" key="4">
    <source>
        <dbReference type="Proteomes" id="UP000468443"/>
    </source>
</evidence>
<organism evidence="3 4">
    <name type="scientific">Muriicola jejuensis</name>
    <dbReference type="NCBI Taxonomy" id="504488"/>
    <lineage>
        <taxon>Bacteria</taxon>
        <taxon>Pseudomonadati</taxon>
        <taxon>Bacteroidota</taxon>
        <taxon>Flavobacteriia</taxon>
        <taxon>Flavobacteriales</taxon>
        <taxon>Flavobacteriaceae</taxon>
        <taxon>Muriicola</taxon>
    </lineage>
</organism>
<dbReference type="InterPro" id="IPR019734">
    <property type="entry name" value="TPR_rpt"/>
</dbReference>
<name>A0A6P0UFK4_9FLAO</name>
<protein>
    <submittedName>
        <fullName evidence="3">Serine hydrolase</fullName>
    </submittedName>
</protein>
<dbReference type="SUPFAM" id="SSF48452">
    <property type="entry name" value="TPR-like"/>
    <property type="match status" value="1"/>
</dbReference>
<evidence type="ECO:0000259" key="2">
    <source>
        <dbReference type="Pfam" id="PF00144"/>
    </source>
</evidence>
<keyword evidence="1" id="KW-0802">TPR repeat</keyword>
<proteinExistence type="predicted"/>
<dbReference type="InterPro" id="IPR050491">
    <property type="entry name" value="AmpC-like"/>
</dbReference>
<feature type="repeat" description="TPR" evidence="1">
    <location>
        <begin position="433"/>
        <end position="466"/>
    </location>
</feature>
<accession>A0A6P0UFK4</accession>
<dbReference type="PANTHER" id="PTHR46825">
    <property type="entry name" value="D-ALANYL-D-ALANINE-CARBOXYPEPTIDASE/ENDOPEPTIDASE AMPH"/>
    <property type="match status" value="1"/>
</dbReference>
<dbReference type="RefSeq" id="WP_163692924.1">
    <property type="nucleotide sequence ID" value="NZ_FXTW01000002.1"/>
</dbReference>